<dbReference type="InterPro" id="IPR011129">
    <property type="entry name" value="CSD"/>
</dbReference>
<accession>A0A0S4ISC2</accession>
<dbReference type="EMBL" id="CYKH01000222">
    <property type="protein sequence ID" value="CUE98814.1"/>
    <property type="molecule type" value="Genomic_DNA"/>
</dbReference>
<dbReference type="Pfam" id="PF00313">
    <property type="entry name" value="CSD"/>
    <property type="match status" value="1"/>
</dbReference>
<protein>
    <submittedName>
        <fullName evidence="3">RNA-binding protein Rpb16, putative</fullName>
    </submittedName>
</protein>
<proteinExistence type="predicted"/>
<feature type="domain" description="CSD" evidence="2">
    <location>
        <begin position="8"/>
        <end position="75"/>
    </location>
</feature>
<evidence type="ECO:0000256" key="1">
    <source>
        <dbReference type="SAM" id="MobiDB-lite"/>
    </source>
</evidence>
<evidence type="ECO:0000259" key="2">
    <source>
        <dbReference type="PROSITE" id="PS51857"/>
    </source>
</evidence>
<dbReference type="CDD" id="cd04458">
    <property type="entry name" value="CSP_CDS"/>
    <property type="match status" value="1"/>
</dbReference>
<dbReference type="PANTHER" id="PTHR46565:SF20">
    <property type="entry name" value="COLD SHOCK DOMAIN-CONTAINING PROTEIN 4"/>
    <property type="match status" value="1"/>
</dbReference>
<dbReference type="InterPro" id="IPR002059">
    <property type="entry name" value="CSP_DNA-bd"/>
</dbReference>
<dbReference type="AlphaFoldDB" id="A0A0S4ISC2"/>
<organism evidence="3 4">
    <name type="scientific">Bodo saltans</name>
    <name type="common">Flagellated protozoan</name>
    <dbReference type="NCBI Taxonomy" id="75058"/>
    <lineage>
        <taxon>Eukaryota</taxon>
        <taxon>Discoba</taxon>
        <taxon>Euglenozoa</taxon>
        <taxon>Kinetoplastea</taxon>
        <taxon>Metakinetoplastina</taxon>
        <taxon>Eubodonida</taxon>
        <taxon>Bodonidae</taxon>
        <taxon>Bodo</taxon>
    </lineage>
</organism>
<dbReference type="Gene3D" id="2.40.50.140">
    <property type="entry name" value="Nucleic acid-binding proteins"/>
    <property type="match status" value="1"/>
</dbReference>
<dbReference type="VEuPathDB" id="TriTrypDB:BSAL_57960"/>
<feature type="compositionally biased region" description="Gly residues" evidence="1">
    <location>
        <begin position="101"/>
        <end position="123"/>
    </location>
</feature>
<dbReference type="OrthoDB" id="422005at2759"/>
<dbReference type="SMART" id="SM00357">
    <property type="entry name" value="CSP"/>
    <property type="match status" value="1"/>
</dbReference>
<evidence type="ECO:0000313" key="4">
    <source>
        <dbReference type="Proteomes" id="UP000051952"/>
    </source>
</evidence>
<name>A0A0S4ISC2_BODSA</name>
<dbReference type="SUPFAM" id="SSF50249">
    <property type="entry name" value="Nucleic acid-binding proteins"/>
    <property type="match status" value="1"/>
</dbReference>
<sequence>MFRSIALLNKGKVDKWIAHKGFGFIVEEGTNKSFFVHNQGLKVPEGAFRALSVGQEVEFDVVREGDREKAINVTAVGGGLLPEGPRPPQRQFDDRPPRQQGGRGGFNGGRGGYNNGGRGGYNNGGQRYENNENQY</sequence>
<dbReference type="Proteomes" id="UP000051952">
    <property type="component" value="Unassembled WGS sequence"/>
</dbReference>
<gene>
    <name evidence="3" type="ORF">BSAL_57960</name>
</gene>
<reference evidence="4" key="1">
    <citation type="submission" date="2015-09" db="EMBL/GenBank/DDBJ databases">
        <authorList>
            <consortium name="Pathogen Informatics"/>
        </authorList>
    </citation>
    <scope>NUCLEOTIDE SEQUENCE [LARGE SCALE GENOMIC DNA]</scope>
    <source>
        <strain evidence="4">Lake Konstanz</strain>
    </source>
</reference>
<evidence type="ECO:0000313" key="3">
    <source>
        <dbReference type="EMBL" id="CUE98814.1"/>
    </source>
</evidence>
<dbReference type="GO" id="GO:0003676">
    <property type="term" value="F:nucleic acid binding"/>
    <property type="evidence" value="ECO:0007669"/>
    <property type="project" value="InterPro"/>
</dbReference>
<feature type="region of interest" description="Disordered" evidence="1">
    <location>
        <begin position="73"/>
        <end position="135"/>
    </location>
</feature>
<keyword evidence="4" id="KW-1185">Reference proteome</keyword>
<dbReference type="InterPro" id="IPR012340">
    <property type="entry name" value="NA-bd_OB-fold"/>
</dbReference>
<feature type="compositionally biased region" description="Low complexity" evidence="1">
    <location>
        <begin position="124"/>
        <end position="135"/>
    </location>
</feature>
<dbReference type="PROSITE" id="PS51857">
    <property type="entry name" value="CSD_2"/>
    <property type="match status" value="1"/>
</dbReference>
<dbReference type="PANTHER" id="PTHR46565">
    <property type="entry name" value="COLD SHOCK DOMAIN PROTEIN 2"/>
    <property type="match status" value="1"/>
</dbReference>